<dbReference type="EMBL" id="JASJOT010000001">
    <property type="protein sequence ID" value="MDJ1491307.1"/>
    <property type="molecule type" value="Genomic_DNA"/>
</dbReference>
<proteinExistence type="predicted"/>
<gene>
    <name evidence="1" type="ORF">QNI19_00115</name>
</gene>
<name>A0ABT7CCH7_9BACT</name>
<protein>
    <submittedName>
        <fullName evidence="1">Uncharacterized protein</fullName>
    </submittedName>
</protein>
<reference evidence="1 2" key="1">
    <citation type="submission" date="2023-05" db="EMBL/GenBank/DDBJ databases">
        <authorList>
            <person name="Zhang X."/>
        </authorList>
    </citation>
    <scope>NUCLEOTIDE SEQUENCE [LARGE SCALE GENOMIC DNA]</scope>
    <source>
        <strain evidence="1 2">DM2B3-1</strain>
    </source>
</reference>
<evidence type="ECO:0000313" key="1">
    <source>
        <dbReference type="EMBL" id="MDJ1491307.1"/>
    </source>
</evidence>
<dbReference type="RefSeq" id="WP_313990791.1">
    <property type="nucleotide sequence ID" value="NZ_JASJOR010000013.1"/>
</dbReference>
<evidence type="ECO:0000313" key="2">
    <source>
        <dbReference type="Proteomes" id="UP001228581"/>
    </source>
</evidence>
<sequence length="139" mass="15782">MMRLLMAVLAIGICINIQRVQQTPINLSLFDKIPVEIDGCGHYYTYGSLDYRKSKYVFITNLQGLAFVRINGEQILLKQTNDKHTKASIYKGEGYTVVEDTKTVKQTGDEVWLSRGTLKVIRQSDKQEILIWIHGEGGC</sequence>
<keyword evidence="2" id="KW-1185">Reference proteome</keyword>
<accession>A0ABT7CCH7</accession>
<comment type="caution">
    <text evidence="1">The sequence shown here is derived from an EMBL/GenBank/DDBJ whole genome shotgun (WGS) entry which is preliminary data.</text>
</comment>
<dbReference type="Proteomes" id="UP001228581">
    <property type="component" value="Unassembled WGS sequence"/>
</dbReference>
<organism evidence="1 2">
    <name type="scientific">Xanthocytophaga flava</name>
    <dbReference type="NCBI Taxonomy" id="3048013"/>
    <lineage>
        <taxon>Bacteria</taxon>
        <taxon>Pseudomonadati</taxon>
        <taxon>Bacteroidota</taxon>
        <taxon>Cytophagia</taxon>
        <taxon>Cytophagales</taxon>
        <taxon>Rhodocytophagaceae</taxon>
        <taxon>Xanthocytophaga</taxon>
    </lineage>
</organism>